<dbReference type="AlphaFoldDB" id="A0A427XD79"/>
<evidence type="ECO:0000259" key="2">
    <source>
        <dbReference type="PROSITE" id="PS50888"/>
    </source>
</evidence>
<reference evidence="3 4" key="1">
    <citation type="submission" date="2018-11" db="EMBL/GenBank/DDBJ databases">
        <title>Genome sequence of Apiotrichum porosum DSM 27194.</title>
        <authorList>
            <person name="Aliyu H."/>
            <person name="Gorte O."/>
            <person name="Ochsenreither K."/>
        </authorList>
    </citation>
    <scope>NUCLEOTIDE SEQUENCE [LARGE SCALE GENOMIC DNA]</scope>
    <source>
        <strain evidence="3 4">DSM 27194</strain>
    </source>
</reference>
<gene>
    <name evidence="3" type="ORF">EHS24_005214</name>
</gene>
<feature type="compositionally biased region" description="Low complexity" evidence="1">
    <location>
        <begin position="75"/>
        <end position="91"/>
    </location>
</feature>
<feature type="compositionally biased region" description="Low complexity" evidence="1">
    <location>
        <begin position="26"/>
        <end position="39"/>
    </location>
</feature>
<dbReference type="SMART" id="SM00353">
    <property type="entry name" value="HLH"/>
    <property type="match status" value="1"/>
</dbReference>
<proteinExistence type="predicted"/>
<feature type="compositionally biased region" description="Low complexity" evidence="1">
    <location>
        <begin position="210"/>
        <end position="221"/>
    </location>
</feature>
<dbReference type="STRING" id="105984.A0A427XD79"/>
<dbReference type="InterPro" id="IPR011598">
    <property type="entry name" value="bHLH_dom"/>
</dbReference>
<feature type="domain" description="BHLH" evidence="2">
    <location>
        <begin position="105"/>
        <end position="160"/>
    </location>
</feature>
<dbReference type="GO" id="GO:0046983">
    <property type="term" value="F:protein dimerization activity"/>
    <property type="evidence" value="ECO:0007669"/>
    <property type="project" value="InterPro"/>
</dbReference>
<dbReference type="RefSeq" id="XP_028471962.1">
    <property type="nucleotide sequence ID" value="XM_028620746.1"/>
</dbReference>
<protein>
    <recommendedName>
        <fullName evidence="2">BHLH domain-containing protein</fullName>
    </recommendedName>
</protein>
<dbReference type="PANTHER" id="PTHR46266">
    <property type="entry name" value="TRANSCRIPTION FACTOR TT8"/>
    <property type="match status" value="1"/>
</dbReference>
<dbReference type="PROSITE" id="PS50888">
    <property type="entry name" value="BHLH"/>
    <property type="match status" value="1"/>
</dbReference>
<feature type="compositionally biased region" description="Basic residues" evidence="1">
    <location>
        <begin position="172"/>
        <end position="181"/>
    </location>
</feature>
<name>A0A427XD79_9TREE</name>
<feature type="compositionally biased region" description="Low complexity" evidence="1">
    <location>
        <begin position="265"/>
        <end position="281"/>
    </location>
</feature>
<evidence type="ECO:0000313" key="3">
    <source>
        <dbReference type="EMBL" id="RSH76815.1"/>
    </source>
</evidence>
<feature type="region of interest" description="Disordered" evidence="1">
    <location>
        <begin position="459"/>
        <end position="493"/>
    </location>
</feature>
<dbReference type="Proteomes" id="UP000279236">
    <property type="component" value="Unassembled WGS sequence"/>
</dbReference>
<comment type="caution">
    <text evidence="3">The sequence shown here is derived from an EMBL/GenBank/DDBJ whole genome shotgun (WGS) entry which is preliminary data.</text>
</comment>
<dbReference type="InterPro" id="IPR036638">
    <property type="entry name" value="HLH_DNA-bd_sf"/>
</dbReference>
<sequence length="493" mass="52869">MPPPPLPSISRKRKHYRDDQDRDVGSRSPVPESSASPSSHDAGDSEYDPTRGAGSSSRGIPGSGSRGKRAIQSKPSSGGPPSASATPTAATKVGPTGRPMSREQLRKANHSLIERRRREKINSALAELRAMVPGLCDDSGKGGEFKLEVLERTVEHMRELKQQIVDLESRVSHSRGGSRRRHDSESMTEDMDIDKPEYEQVSRHSHRHQSPASHKPSTTSTPPSPSMTPPSARHATMIMSPDPNETEAEADLPPPLTLASRHPNHSNSDNTTTDSSTHTASPHPPSIASLLASTTQPQAPRTMPAAPRSAPNPNIYLPFPTPSPTSPFLTYQGGSAASTASSATGPPEPSPFMAPLQNFSLFGGALDTPLDGPTKQHPSPPDLTMPAPHHSRDRADLAPEEAANLLLAFSSPDTLRPAKTGSTPLMSALSMPVSVSQSQGRERRLTLESEEFTLDGGVANYKHSSYSNSHHSHRNGPVPPRTQGKTARDILRM</sequence>
<dbReference type="OrthoDB" id="690068at2759"/>
<dbReference type="Gene3D" id="4.10.280.10">
    <property type="entry name" value="Helix-loop-helix DNA-binding domain"/>
    <property type="match status" value="1"/>
</dbReference>
<dbReference type="PANTHER" id="PTHR46266:SF4">
    <property type="entry name" value="TRANSCRIPTION FACTOR TT8"/>
    <property type="match status" value="1"/>
</dbReference>
<feature type="compositionally biased region" description="Basic and acidic residues" evidence="1">
    <location>
        <begin position="193"/>
        <end position="202"/>
    </location>
</feature>
<feature type="compositionally biased region" description="Basic and acidic residues" evidence="1">
    <location>
        <begin position="16"/>
        <end position="25"/>
    </location>
</feature>
<feature type="compositionally biased region" description="Low complexity" evidence="1">
    <location>
        <begin position="326"/>
        <end position="345"/>
    </location>
</feature>
<feature type="region of interest" description="Disordered" evidence="1">
    <location>
        <begin position="1"/>
        <end position="116"/>
    </location>
</feature>
<dbReference type="Pfam" id="PF00010">
    <property type="entry name" value="HLH"/>
    <property type="match status" value="1"/>
</dbReference>
<accession>A0A427XD79</accession>
<feature type="compositionally biased region" description="Basic and acidic residues" evidence="1">
    <location>
        <begin position="100"/>
        <end position="116"/>
    </location>
</feature>
<dbReference type="GeneID" id="39589757"/>
<dbReference type="SUPFAM" id="SSF47459">
    <property type="entry name" value="HLH, helix-loop-helix DNA-binding domain"/>
    <property type="match status" value="1"/>
</dbReference>
<organism evidence="3 4">
    <name type="scientific">Apiotrichum porosum</name>
    <dbReference type="NCBI Taxonomy" id="105984"/>
    <lineage>
        <taxon>Eukaryota</taxon>
        <taxon>Fungi</taxon>
        <taxon>Dikarya</taxon>
        <taxon>Basidiomycota</taxon>
        <taxon>Agaricomycotina</taxon>
        <taxon>Tremellomycetes</taxon>
        <taxon>Trichosporonales</taxon>
        <taxon>Trichosporonaceae</taxon>
        <taxon>Apiotrichum</taxon>
    </lineage>
</organism>
<feature type="region of interest" description="Disordered" evidence="1">
    <location>
        <begin position="164"/>
        <end position="350"/>
    </location>
</feature>
<evidence type="ECO:0000313" key="4">
    <source>
        <dbReference type="Proteomes" id="UP000279236"/>
    </source>
</evidence>
<evidence type="ECO:0000256" key="1">
    <source>
        <dbReference type="SAM" id="MobiDB-lite"/>
    </source>
</evidence>
<keyword evidence="4" id="KW-1185">Reference proteome</keyword>
<feature type="compositionally biased region" description="Low complexity" evidence="1">
    <location>
        <begin position="51"/>
        <end position="60"/>
    </location>
</feature>
<dbReference type="EMBL" id="RSCE01000020">
    <property type="protein sequence ID" value="RSH76815.1"/>
    <property type="molecule type" value="Genomic_DNA"/>
</dbReference>
<feature type="region of interest" description="Disordered" evidence="1">
    <location>
        <begin position="368"/>
        <end position="393"/>
    </location>
</feature>